<dbReference type="Pfam" id="PF10528">
    <property type="entry name" value="GLEYA"/>
    <property type="match status" value="1"/>
</dbReference>
<organism evidence="3 4">
    <name type="scientific">Trichoderma citrinoviride</name>
    <dbReference type="NCBI Taxonomy" id="58853"/>
    <lineage>
        <taxon>Eukaryota</taxon>
        <taxon>Fungi</taxon>
        <taxon>Dikarya</taxon>
        <taxon>Ascomycota</taxon>
        <taxon>Pezizomycotina</taxon>
        <taxon>Sordariomycetes</taxon>
        <taxon>Hypocreomycetidae</taxon>
        <taxon>Hypocreales</taxon>
        <taxon>Hypocreaceae</taxon>
        <taxon>Trichoderma</taxon>
    </lineage>
</organism>
<reference evidence="4" key="1">
    <citation type="submission" date="2016-07" db="EMBL/GenBank/DDBJ databases">
        <title>Multiple horizontal gene transfer events from other fungi enriched the ability of initially mycotrophic Trichoderma (Ascomycota) to feed on dead plant biomass.</title>
        <authorList>
            <consortium name="DOE Joint Genome Institute"/>
            <person name="Atanasova L."/>
            <person name="Chenthamara K."/>
            <person name="Zhang J."/>
            <person name="Grujic M."/>
            <person name="Henrissat B."/>
            <person name="Kuo A."/>
            <person name="Aerts A."/>
            <person name="Salamov A."/>
            <person name="Lipzen A."/>
            <person name="Labutti K."/>
            <person name="Barry K."/>
            <person name="Miao Y."/>
            <person name="Rahimi M.J."/>
            <person name="Shen Q."/>
            <person name="Grigoriev I.V."/>
            <person name="Kubicek C.P."/>
            <person name="Druzhinina I.S."/>
        </authorList>
    </citation>
    <scope>NUCLEOTIDE SEQUENCE [LARGE SCALE GENOMIC DNA]</scope>
    <source>
        <strain evidence="4">TUCIM 6016</strain>
    </source>
</reference>
<feature type="chain" id="PRO_5015585582" description="PA14 domain-containing protein" evidence="1">
    <location>
        <begin position="22"/>
        <end position="359"/>
    </location>
</feature>
<accession>A0A2T4BET8</accession>
<proteinExistence type="predicted"/>
<dbReference type="Gene3D" id="2.60.120.1560">
    <property type="match status" value="1"/>
</dbReference>
<dbReference type="InterPro" id="IPR037524">
    <property type="entry name" value="PA14/GLEYA"/>
</dbReference>
<name>A0A2T4BET8_9HYPO</name>
<dbReference type="AlphaFoldDB" id="A0A2T4BET8"/>
<gene>
    <name evidence="3" type="ORF">BBK36DRAFT_1168136</name>
</gene>
<evidence type="ECO:0000259" key="2">
    <source>
        <dbReference type="PROSITE" id="PS51820"/>
    </source>
</evidence>
<protein>
    <recommendedName>
        <fullName evidence="2">PA14 domain-containing protein</fullName>
    </recommendedName>
</protein>
<keyword evidence="1" id="KW-0732">Signal</keyword>
<dbReference type="Proteomes" id="UP000241546">
    <property type="component" value="Unassembled WGS sequence"/>
</dbReference>
<dbReference type="EMBL" id="KZ680211">
    <property type="protein sequence ID" value="PTB67761.1"/>
    <property type="molecule type" value="Genomic_DNA"/>
</dbReference>
<dbReference type="RefSeq" id="XP_024751081.1">
    <property type="nucleotide sequence ID" value="XM_024895135.1"/>
</dbReference>
<dbReference type="GeneID" id="36603253"/>
<feature type="domain" description="PA14" evidence="2">
    <location>
        <begin position="199"/>
        <end position="334"/>
    </location>
</feature>
<keyword evidence="4" id="KW-1185">Reference proteome</keyword>
<evidence type="ECO:0000313" key="4">
    <source>
        <dbReference type="Proteomes" id="UP000241546"/>
    </source>
</evidence>
<sequence>MTQMFSSLAVLALALSSAIVASPAPQLVSGIVDPATCLAVDIIVGLLVGDPLAVAYCAVVTIRHPKIQEPPRLLKPTAITVTSANSNSAVPPTITSSATTTTTISSCTASPTPFRRHFFPGEAPIPALVTRYQTPNITKGCSCLSLPTPTVTSVKAVTISPTITITRTTDIPGAGSPVVATSTVTHTSTTTACPALATCGNQGVEFAYYNRTAGGDLDDSQPEVYKMTSTAPLSSRNSDFILNHRDYIYARMTGACTFALNQVDDAAYAGWTGANVDAGVVYDNGPAQGTFTADLAEGEYYPFRIIYGQGPRIGEFDIRVTSPDGTTFLSSGTTGSPYLVRFSCDGSTAPPFSSFGLEP</sequence>
<dbReference type="InterPro" id="IPR018871">
    <property type="entry name" value="GLEYA_adhesin_domain"/>
</dbReference>
<evidence type="ECO:0000313" key="3">
    <source>
        <dbReference type="EMBL" id="PTB67761.1"/>
    </source>
</evidence>
<evidence type="ECO:0000256" key="1">
    <source>
        <dbReference type="SAM" id="SignalP"/>
    </source>
</evidence>
<dbReference type="PROSITE" id="PS51820">
    <property type="entry name" value="PA14"/>
    <property type="match status" value="1"/>
</dbReference>
<dbReference type="OrthoDB" id="4388755at2759"/>
<feature type="signal peptide" evidence="1">
    <location>
        <begin position="1"/>
        <end position="21"/>
    </location>
</feature>